<keyword evidence="6 8" id="KW-1133">Transmembrane helix</keyword>
<feature type="transmembrane region" description="Helical" evidence="8">
    <location>
        <begin position="26"/>
        <end position="45"/>
    </location>
</feature>
<reference evidence="9" key="1">
    <citation type="submission" date="2021-07" db="EMBL/GenBank/DDBJ databases">
        <title>Complete genome sequence of Crassaminicella sp. 143-21, isolated from a deep-sea hydrothermal vent.</title>
        <authorList>
            <person name="Li X."/>
        </authorList>
    </citation>
    <scope>NUCLEOTIDE SEQUENCE</scope>
    <source>
        <strain evidence="9">143-21</strain>
    </source>
</reference>
<dbReference type="InterPro" id="IPR017225">
    <property type="entry name" value="Cell_shape_determin_MreD_prd"/>
</dbReference>
<dbReference type="NCBIfam" id="TIGR03426">
    <property type="entry name" value="shape_MreD"/>
    <property type="match status" value="1"/>
</dbReference>
<keyword evidence="10" id="KW-1185">Reference proteome</keyword>
<feature type="transmembrane region" description="Helical" evidence="8">
    <location>
        <begin position="99"/>
        <end position="121"/>
    </location>
</feature>
<keyword evidence="7 8" id="KW-0472">Membrane</keyword>
<dbReference type="Proteomes" id="UP000886818">
    <property type="component" value="Chromosome"/>
</dbReference>
<keyword evidence="3" id="KW-1003">Cell membrane</keyword>
<name>A0ABX8R9N4_9CLOT</name>
<evidence type="ECO:0000313" key="10">
    <source>
        <dbReference type="Proteomes" id="UP000886818"/>
    </source>
</evidence>
<evidence type="ECO:0000256" key="8">
    <source>
        <dbReference type="SAM" id="Phobius"/>
    </source>
</evidence>
<feature type="transmembrane region" description="Helical" evidence="8">
    <location>
        <begin position="52"/>
        <end position="79"/>
    </location>
</feature>
<dbReference type="Pfam" id="PF04093">
    <property type="entry name" value="MreD"/>
    <property type="match status" value="1"/>
</dbReference>
<feature type="transmembrane region" description="Helical" evidence="8">
    <location>
        <begin position="133"/>
        <end position="152"/>
    </location>
</feature>
<dbReference type="EMBL" id="CP078093">
    <property type="protein sequence ID" value="QXM05757.1"/>
    <property type="molecule type" value="Genomic_DNA"/>
</dbReference>
<comment type="subcellular location">
    <subcellularLocation>
        <location evidence="1">Cell membrane</location>
        <topology evidence="1">Multi-pass membrane protein</topology>
    </subcellularLocation>
</comment>
<dbReference type="InterPro" id="IPR007227">
    <property type="entry name" value="Cell_shape_determining_MreD"/>
</dbReference>
<evidence type="ECO:0000313" key="9">
    <source>
        <dbReference type="EMBL" id="QXM05757.1"/>
    </source>
</evidence>
<evidence type="ECO:0000256" key="2">
    <source>
        <dbReference type="ARBA" id="ARBA00007776"/>
    </source>
</evidence>
<keyword evidence="4 8" id="KW-0812">Transmembrane</keyword>
<evidence type="ECO:0000256" key="4">
    <source>
        <dbReference type="ARBA" id="ARBA00022692"/>
    </source>
</evidence>
<dbReference type="PIRSF" id="PIRSF037497">
    <property type="entry name" value="MreD_Clostridium/Treponema_prd"/>
    <property type="match status" value="1"/>
</dbReference>
<sequence length="166" mass="19234">MRMLAVTSIIIFNFLIQSTLLQYFRILGVLPNTSLIVVVGFSILWGKKSGAIIGFFTGILQDIMLGNMIGTNALLYMLIGYNIGVLEKKIYKDNNLAPIFFTTISTILYHLVYYVFMYVSHNATNMIFLFRKIIFLEVIYNDVLSIFIYRILYQLTKHPYMKAKTR</sequence>
<gene>
    <name evidence="9" type="primary">mreD</name>
    <name evidence="9" type="ORF">KVH43_10345</name>
</gene>
<keyword evidence="5" id="KW-0133">Cell shape</keyword>
<evidence type="ECO:0000256" key="5">
    <source>
        <dbReference type="ARBA" id="ARBA00022960"/>
    </source>
</evidence>
<evidence type="ECO:0000256" key="7">
    <source>
        <dbReference type="ARBA" id="ARBA00023136"/>
    </source>
</evidence>
<accession>A0ABX8R9N4</accession>
<comment type="similarity">
    <text evidence="2">Belongs to the MreD family.</text>
</comment>
<proteinExistence type="inferred from homology"/>
<protein>
    <submittedName>
        <fullName evidence="9">Rod shape-determining protein MreD</fullName>
    </submittedName>
</protein>
<evidence type="ECO:0000256" key="3">
    <source>
        <dbReference type="ARBA" id="ARBA00022475"/>
    </source>
</evidence>
<organism evidence="9 10">
    <name type="scientific">Crassaminicella indica</name>
    <dbReference type="NCBI Taxonomy" id="2855394"/>
    <lineage>
        <taxon>Bacteria</taxon>
        <taxon>Bacillati</taxon>
        <taxon>Bacillota</taxon>
        <taxon>Clostridia</taxon>
        <taxon>Eubacteriales</taxon>
        <taxon>Clostridiaceae</taxon>
        <taxon>Crassaminicella</taxon>
    </lineage>
</organism>
<evidence type="ECO:0000256" key="6">
    <source>
        <dbReference type="ARBA" id="ARBA00022989"/>
    </source>
</evidence>
<evidence type="ECO:0000256" key="1">
    <source>
        <dbReference type="ARBA" id="ARBA00004651"/>
    </source>
</evidence>
<dbReference type="RefSeq" id="WP_218282455.1">
    <property type="nucleotide sequence ID" value="NZ_CP078093.1"/>
</dbReference>